<dbReference type="Gene3D" id="3.60.40.10">
    <property type="entry name" value="PPM-type phosphatase domain"/>
    <property type="match status" value="1"/>
</dbReference>
<dbReference type="Proteomes" id="UP001472677">
    <property type="component" value="Unassembled WGS sequence"/>
</dbReference>
<comment type="similarity">
    <text evidence="9">Belongs to the PP2C family.</text>
</comment>
<comment type="cofactor">
    <cofactor evidence="1">
        <name>Mn(2+)</name>
        <dbReference type="ChEBI" id="CHEBI:29035"/>
    </cofactor>
</comment>
<reference evidence="12 13" key="1">
    <citation type="journal article" date="2024" name="G3 (Bethesda)">
        <title>Genome assembly of Hibiscus sabdariffa L. provides insights into metabolisms of medicinal natural products.</title>
        <authorList>
            <person name="Kim T."/>
        </authorList>
    </citation>
    <scope>NUCLEOTIDE SEQUENCE [LARGE SCALE GENOMIC DNA]</scope>
    <source>
        <strain evidence="12">TK-2024</strain>
        <tissue evidence="12">Old leaves</tissue>
    </source>
</reference>
<gene>
    <name evidence="12" type="ORF">V6N12_045288</name>
</gene>
<dbReference type="PROSITE" id="PS01032">
    <property type="entry name" value="PPM_1"/>
    <property type="match status" value="1"/>
</dbReference>
<evidence type="ECO:0000313" key="13">
    <source>
        <dbReference type="Proteomes" id="UP001472677"/>
    </source>
</evidence>
<feature type="compositionally biased region" description="Low complexity" evidence="10">
    <location>
        <begin position="18"/>
        <end position="71"/>
    </location>
</feature>
<feature type="domain" description="PPM-type phosphatase" evidence="11">
    <location>
        <begin position="130"/>
        <end position="381"/>
    </location>
</feature>
<dbReference type="EMBL" id="JBBPBM010000003">
    <property type="protein sequence ID" value="KAK8593204.1"/>
    <property type="molecule type" value="Genomic_DNA"/>
</dbReference>
<evidence type="ECO:0000259" key="11">
    <source>
        <dbReference type="PROSITE" id="PS51746"/>
    </source>
</evidence>
<dbReference type="SMART" id="SM00332">
    <property type="entry name" value="PP2Cc"/>
    <property type="match status" value="1"/>
</dbReference>
<dbReference type="InterPro" id="IPR036457">
    <property type="entry name" value="PPM-type-like_dom_sf"/>
</dbReference>
<keyword evidence="5 9" id="KW-0378">Hydrolase</keyword>
<proteinExistence type="inferred from homology"/>
<evidence type="ECO:0000256" key="3">
    <source>
        <dbReference type="ARBA" id="ARBA00013081"/>
    </source>
</evidence>
<evidence type="ECO:0000256" key="10">
    <source>
        <dbReference type="SAM" id="MobiDB-lite"/>
    </source>
</evidence>
<keyword evidence="6" id="KW-0460">Magnesium</keyword>
<keyword evidence="7 9" id="KW-0904">Protein phosphatase</keyword>
<dbReference type="PANTHER" id="PTHR47992">
    <property type="entry name" value="PROTEIN PHOSPHATASE"/>
    <property type="match status" value="1"/>
</dbReference>
<organism evidence="12 13">
    <name type="scientific">Hibiscus sabdariffa</name>
    <name type="common">roselle</name>
    <dbReference type="NCBI Taxonomy" id="183260"/>
    <lineage>
        <taxon>Eukaryota</taxon>
        <taxon>Viridiplantae</taxon>
        <taxon>Streptophyta</taxon>
        <taxon>Embryophyta</taxon>
        <taxon>Tracheophyta</taxon>
        <taxon>Spermatophyta</taxon>
        <taxon>Magnoliopsida</taxon>
        <taxon>eudicotyledons</taxon>
        <taxon>Gunneridae</taxon>
        <taxon>Pentapetalae</taxon>
        <taxon>rosids</taxon>
        <taxon>malvids</taxon>
        <taxon>Malvales</taxon>
        <taxon>Malvaceae</taxon>
        <taxon>Malvoideae</taxon>
        <taxon>Hibiscus</taxon>
    </lineage>
</organism>
<dbReference type="SMART" id="SM00331">
    <property type="entry name" value="PP2C_SIG"/>
    <property type="match status" value="1"/>
</dbReference>
<keyword evidence="13" id="KW-1185">Reference proteome</keyword>
<keyword evidence="8" id="KW-0464">Manganese</keyword>
<dbReference type="CDD" id="cd00143">
    <property type="entry name" value="PP2Cc"/>
    <property type="match status" value="1"/>
</dbReference>
<protein>
    <recommendedName>
        <fullName evidence="3">protein-serine/threonine phosphatase</fullName>
        <ecNumber evidence="3">3.1.3.16</ecNumber>
    </recommendedName>
</protein>
<evidence type="ECO:0000256" key="7">
    <source>
        <dbReference type="ARBA" id="ARBA00022912"/>
    </source>
</evidence>
<feature type="region of interest" description="Disordered" evidence="10">
    <location>
        <begin position="16"/>
        <end position="71"/>
    </location>
</feature>
<dbReference type="Pfam" id="PF00481">
    <property type="entry name" value="PP2C"/>
    <property type="match status" value="1"/>
</dbReference>
<evidence type="ECO:0000256" key="9">
    <source>
        <dbReference type="RuleBase" id="RU003465"/>
    </source>
</evidence>
<evidence type="ECO:0000256" key="1">
    <source>
        <dbReference type="ARBA" id="ARBA00001936"/>
    </source>
</evidence>
<evidence type="ECO:0000256" key="6">
    <source>
        <dbReference type="ARBA" id="ARBA00022842"/>
    </source>
</evidence>
<evidence type="ECO:0000313" key="12">
    <source>
        <dbReference type="EMBL" id="KAK8593204.1"/>
    </source>
</evidence>
<keyword evidence="4" id="KW-0479">Metal-binding</keyword>
<comment type="cofactor">
    <cofactor evidence="2">
        <name>Mg(2+)</name>
        <dbReference type="ChEBI" id="CHEBI:18420"/>
    </cofactor>
</comment>
<dbReference type="EC" id="3.1.3.16" evidence="3"/>
<dbReference type="InterPro" id="IPR015655">
    <property type="entry name" value="PP2C"/>
</dbReference>
<comment type="caution">
    <text evidence="12">The sequence shown here is derived from an EMBL/GenBank/DDBJ whole genome shotgun (WGS) entry which is preliminary data.</text>
</comment>
<dbReference type="InterPro" id="IPR001932">
    <property type="entry name" value="PPM-type_phosphatase-like_dom"/>
</dbReference>
<name>A0ABR2G2A8_9ROSI</name>
<dbReference type="PROSITE" id="PS51746">
    <property type="entry name" value="PPM_2"/>
    <property type="match status" value="1"/>
</dbReference>
<dbReference type="InterPro" id="IPR000222">
    <property type="entry name" value="PP2C_BS"/>
</dbReference>
<sequence length="457" mass="49464">MPWSLRVPSPILCKSDASSPHFNASHSPSSPSSLPLSSPTSPRPLPSISVTTPLSPSSSSSSSSSSLKSPLSLCIPKPPQFSLPAHASVPSLAKRKKPPKIEIPTPVAVKLGFAAVTPRGEEEVQVDGEGYSVYCKRGRRGKMEDRYSVAVDLNGDSKQAFFGVFDGHGGSEAAEFAAGNLDKAAAAEVSKRRGDAIEEAIREAYLTTDMDFLKEDLAGGTCCVTAMIHKGDLVVSNAGDCRAVLSRNGVAEALTSDHHVSRQDERDRIEALGGYVDFCHGVWRIQGSLAVSRAIGNKHLKQWVIAEPETKLLKIQPEFEFLIMASDGLWNKVTNQEAVDLVQPFCVDVDKPEPFSACKKLAELSSWRGSFDDISVIIIQLGRFVSGPNSEERKSGIDQVIEDPQIVYIMNHILPLLCSGDSSSRQKWSTCGSCQWSTLQVDFDLLPPPPFMGLRSQ</sequence>
<evidence type="ECO:0000256" key="4">
    <source>
        <dbReference type="ARBA" id="ARBA00022723"/>
    </source>
</evidence>
<dbReference type="SUPFAM" id="SSF81606">
    <property type="entry name" value="PP2C-like"/>
    <property type="match status" value="1"/>
</dbReference>
<evidence type="ECO:0000256" key="8">
    <source>
        <dbReference type="ARBA" id="ARBA00023211"/>
    </source>
</evidence>
<evidence type="ECO:0000256" key="5">
    <source>
        <dbReference type="ARBA" id="ARBA00022801"/>
    </source>
</evidence>
<accession>A0ABR2G2A8</accession>
<evidence type="ECO:0000256" key="2">
    <source>
        <dbReference type="ARBA" id="ARBA00001946"/>
    </source>
</evidence>